<dbReference type="InterPro" id="IPR003661">
    <property type="entry name" value="HisK_dim/P_dom"/>
</dbReference>
<proteinExistence type="predicted"/>
<dbReference type="GO" id="GO:0005524">
    <property type="term" value="F:ATP binding"/>
    <property type="evidence" value="ECO:0007669"/>
    <property type="project" value="UniProtKB-KW"/>
</dbReference>
<dbReference type="EMBL" id="CP001681">
    <property type="protein sequence ID" value="ACU03736.1"/>
    <property type="molecule type" value="Genomic_DNA"/>
</dbReference>
<dbReference type="PANTHER" id="PTHR43711:SF1">
    <property type="entry name" value="HISTIDINE KINASE 1"/>
    <property type="match status" value="1"/>
</dbReference>
<keyword evidence="9" id="KW-0067">ATP-binding</keyword>
<dbReference type="InterPro" id="IPR004358">
    <property type="entry name" value="Sig_transdc_His_kin-like_C"/>
</dbReference>
<dbReference type="InterPro" id="IPR005467">
    <property type="entry name" value="His_kinase_dom"/>
</dbReference>
<feature type="transmembrane region" description="Helical" evidence="7">
    <location>
        <begin position="99"/>
        <end position="116"/>
    </location>
</feature>
<dbReference type="eggNOG" id="COG2205">
    <property type="taxonomic scope" value="Bacteria"/>
</dbReference>
<dbReference type="SMART" id="SM00388">
    <property type="entry name" value="HisKA"/>
    <property type="match status" value="1"/>
</dbReference>
<sequence length="433" mass="48421">MIQLRDYLIGKKTSFTLEGRIFHSVCLVALMGLAVCIPFNASIQLFRLALLMVVIFLAVLTIYYFSRFRNKTSAGIVVLSIINNLLLMVNYYYNSGVNGPSTVVFALSFLITVSIVPKKHFWIWLPLNIVIVLSLLFFEFRNPELVRNTYPDEAAKFTDIGFTYLLCVATILLITSFIRNSYYGEREITAQKTIALEASNHTKNKLLSILAHDLKEPLASIQGYLELLTEYKLEEAERLNMEKQLLSRTKDTAYILANVLSWTKGQMEAVQISLKPLVLKQSLYSTLKVMEGIAKEKGIELRNQITDEVCVLGDRDMLQLVIRNLISNAIKFTFPGGDIIVSAHMHQNECVISVKDNGAGIPAEQQSAIFSPALKPTFGTGNERGVGLGLMLCKEFTELQGGKISFESQTDAGSTFMVHLPLSLEVKVTRQPA</sequence>
<organism evidence="9 10">
    <name type="scientific">Pedobacter heparinus (strain ATCC 13125 / DSM 2366 / CIP 104194 / JCM 7457 / NBRC 12017 / NCIMB 9290 / NRRL B-14731 / HIM 762-3)</name>
    <dbReference type="NCBI Taxonomy" id="485917"/>
    <lineage>
        <taxon>Bacteria</taxon>
        <taxon>Pseudomonadati</taxon>
        <taxon>Bacteroidota</taxon>
        <taxon>Sphingobacteriia</taxon>
        <taxon>Sphingobacteriales</taxon>
        <taxon>Sphingobacteriaceae</taxon>
        <taxon>Pedobacter</taxon>
    </lineage>
</organism>
<dbReference type="CDD" id="cd00075">
    <property type="entry name" value="HATPase"/>
    <property type="match status" value="1"/>
</dbReference>
<evidence type="ECO:0000256" key="4">
    <source>
        <dbReference type="ARBA" id="ARBA00022679"/>
    </source>
</evidence>
<evidence type="ECO:0000256" key="1">
    <source>
        <dbReference type="ARBA" id="ARBA00000085"/>
    </source>
</evidence>
<dbReference type="GO" id="GO:0000155">
    <property type="term" value="F:phosphorelay sensor kinase activity"/>
    <property type="evidence" value="ECO:0007669"/>
    <property type="project" value="InterPro"/>
</dbReference>
<evidence type="ECO:0000313" key="10">
    <source>
        <dbReference type="Proteomes" id="UP000000852"/>
    </source>
</evidence>
<dbReference type="InterPro" id="IPR036097">
    <property type="entry name" value="HisK_dim/P_sf"/>
</dbReference>
<keyword evidence="4" id="KW-0808">Transferase</keyword>
<dbReference type="SMART" id="SM00387">
    <property type="entry name" value="HATPase_c"/>
    <property type="match status" value="1"/>
</dbReference>
<dbReference type="CDD" id="cd00082">
    <property type="entry name" value="HisKA"/>
    <property type="match status" value="1"/>
</dbReference>
<evidence type="ECO:0000256" key="2">
    <source>
        <dbReference type="ARBA" id="ARBA00012438"/>
    </source>
</evidence>
<dbReference type="PRINTS" id="PR00344">
    <property type="entry name" value="BCTRLSENSOR"/>
</dbReference>
<dbReference type="STRING" id="485917.Phep_1523"/>
<dbReference type="PANTHER" id="PTHR43711">
    <property type="entry name" value="TWO-COMPONENT HISTIDINE KINASE"/>
    <property type="match status" value="1"/>
</dbReference>
<keyword evidence="10" id="KW-1185">Reference proteome</keyword>
<dbReference type="Gene3D" id="3.30.565.10">
    <property type="entry name" value="Histidine kinase-like ATPase, C-terminal domain"/>
    <property type="match status" value="1"/>
</dbReference>
<dbReference type="AlphaFoldDB" id="C6XTV0"/>
<evidence type="ECO:0000256" key="7">
    <source>
        <dbReference type="SAM" id="Phobius"/>
    </source>
</evidence>
<evidence type="ECO:0000313" key="9">
    <source>
        <dbReference type="EMBL" id="ACU03736.1"/>
    </source>
</evidence>
<feature type="transmembrane region" description="Helical" evidence="7">
    <location>
        <begin position="121"/>
        <end position="140"/>
    </location>
</feature>
<keyword evidence="6" id="KW-0902">Two-component regulatory system</keyword>
<keyword evidence="3" id="KW-0597">Phosphoprotein</keyword>
<gene>
    <name evidence="9" type="ordered locus">Phep_1523</name>
</gene>
<keyword evidence="5" id="KW-0418">Kinase</keyword>
<dbReference type="InterPro" id="IPR036890">
    <property type="entry name" value="HATPase_C_sf"/>
</dbReference>
<evidence type="ECO:0000256" key="6">
    <source>
        <dbReference type="ARBA" id="ARBA00023012"/>
    </source>
</evidence>
<keyword evidence="7" id="KW-0812">Transmembrane</keyword>
<keyword evidence="9" id="KW-0547">Nucleotide-binding</keyword>
<dbReference type="Proteomes" id="UP000000852">
    <property type="component" value="Chromosome"/>
</dbReference>
<keyword evidence="7" id="KW-1133">Transmembrane helix</keyword>
<dbReference type="KEGG" id="phe:Phep_1523"/>
<reference evidence="9 10" key="1">
    <citation type="journal article" date="2009" name="Stand. Genomic Sci.">
        <title>Complete genome sequence of Pedobacter heparinus type strain (HIM 762-3).</title>
        <authorList>
            <person name="Han C."/>
            <person name="Spring S."/>
            <person name="Lapidus A."/>
            <person name="Del Rio T.G."/>
            <person name="Tice H."/>
            <person name="Copeland A."/>
            <person name="Cheng J.F."/>
            <person name="Lucas S."/>
            <person name="Chen F."/>
            <person name="Nolan M."/>
            <person name="Bruce D."/>
            <person name="Goodwin L."/>
            <person name="Pitluck S."/>
            <person name="Ivanova N."/>
            <person name="Mavromatis K."/>
            <person name="Mikhailova N."/>
            <person name="Pati A."/>
            <person name="Chen A."/>
            <person name="Palaniappan K."/>
            <person name="Land M."/>
            <person name="Hauser L."/>
            <person name="Chang Y.J."/>
            <person name="Jeffries C.C."/>
            <person name="Saunders E."/>
            <person name="Chertkov O."/>
            <person name="Brettin T."/>
            <person name="Goker M."/>
            <person name="Rohde M."/>
            <person name="Bristow J."/>
            <person name="Eisen J.A."/>
            <person name="Markowitz V."/>
            <person name="Hugenholtz P."/>
            <person name="Kyrpides N.C."/>
            <person name="Klenk H.P."/>
            <person name="Detter J.C."/>
        </authorList>
    </citation>
    <scope>NUCLEOTIDE SEQUENCE [LARGE SCALE GENOMIC DNA]</scope>
    <source>
        <strain evidence="10">ATCC 13125 / DSM 2366 / CIP 104194 / JCM 7457 / NBRC 12017 / NCIMB 9290 / NRRL B-14731 / HIM 762-3</strain>
    </source>
</reference>
<evidence type="ECO:0000256" key="5">
    <source>
        <dbReference type="ARBA" id="ARBA00022777"/>
    </source>
</evidence>
<feature type="transmembrane region" description="Helical" evidence="7">
    <location>
        <begin position="46"/>
        <end position="65"/>
    </location>
</feature>
<dbReference type="Pfam" id="PF02518">
    <property type="entry name" value="HATPase_c"/>
    <property type="match status" value="1"/>
</dbReference>
<dbReference type="PROSITE" id="PS50109">
    <property type="entry name" value="HIS_KIN"/>
    <property type="match status" value="1"/>
</dbReference>
<protein>
    <recommendedName>
        <fullName evidence="2">histidine kinase</fullName>
        <ecNumber evidence="2">2.7.13.3</ecNumber>
    </recommendedName>
</protein>
<evidence type="ECO:0000259" key="8">
    <source>
        <dbReference type="PROSITE" id="PS50109"/>
    </source>
</evidence>
<dbReference type="OrthoDB" id="9810447at2"/>
<accession>C6XTV0</accession>
<feature type="transmembrane region" description="Helical" evidence="7">
    <location>
        <begin position="72"/>
        <end position="93"/>
    </location>
</feature>
<comment type="catalytic activity">
    <reaction evidence="1">
        <text>ATP + protein L-histidine = ADP + protein N-phospho-L-histidine.</text>
        <dbReference type="EC" id="2.7.13.3"/>
    </reaction>
</comment>
<feature type="transmembrane region" description="Helical" evidence="7">
    <location>
        <begin position="21"/>
        <end position="40"/>
    </location>
</feature>
<keyword evidence="7" id="KW-0472">Membrane</keyword>
<dbReference type="Pfam" id="PF00512">
    <property type="entry name" value="HisKA"/>
    <property type="match status" value="1"/>
</dbReference>
<dbReference type="RefSeq" id="WP_015807351.1">
    <property type="nucleotide sequence ID" value="NC_013061.1"/>
</dbReference>
<dbReference type="HOGENOM" id="CLU_047118_0_0_10"/>
<feature type="transmembrane region" description="Helical" evidence="7">
    <location>
        <begin position="160"/>
        <end position="178"/>
    </location>
</feature>
<dbReference type="InterPro" id="IPR050736">
    <property type="entry name" value="Sensor_HK_Regulatory"/>
</dbReference>
<dbReference type="InterPro" id="IPR003594">
    <property type="entry name" value="HATPase_dom"/>
</dbReference>
<dbReference type="Gene3D" id="1.10.287.130">
    <property type="match status" value="1"/>
</dbReference>
<dbReference type="SUPFAM" id="SSF55874">
    <property type="entry name" value="ATPase domain of HSP90 chaperone/DNA topoisomerase II/histidine kinase"/>
    <property type="match status" value="1"/>
</dbReference>
<feature type="domain" description="Histidine kinase" evidence="8">
    <location>
        <begin position="209"/>
        <end position="424"/>
    </location>
</feature>
<dbReference type="EC" id="2.7.13.3" evidence="2"/>
<evidence type="ECO:0000256" key="3">
    <source>
        <dbReference type="ARBA" id="ARBA00022553"/>
    </source>
</evidence>
<dbReference type="SUPFAM" id="SSF47384">
    <property type="entry name" value="Homodimeric domain of signal transducing histidine kinase"/>
    <property type="match status" value="1"/>
</dbReference>
<name>C6XTV0_PEDHD</name>